<dbReference type="PANTHER" id="PTHR15944:SF0">
    <property type="entry name" value="PRENYLCYSTEINE LYASE DOMAIN-CONTAINING PROTEIN"/>
    <property type="match status" value="1"/>
</dbReference>
<accession>A0ABZ1CQH7</accession>
<keyword evidence="6" id="KW-0560">Oxidoreductase</keyword>
<dbReference type="Pfam" id="PF13450">
    <property type="entry name" value="NAD_binding_8"/>
    <property type="match status" value="1"/>
</dbReference>
<dbReference type="Proteomes" id="UP001329825">
    <property type="component" value="Chromosome 1"/>
</dbReference>
<evidence type="ECO:0000256" key="1">
    <source>
        <dbReference type="ARBA" id="ARBA00001974"/>
    </source>
</evidence>
<comment type="cofactor">
    <cofactor evidence="1">
        <name>FAD</name>
        <dbReference type="ChEBI" id="CHEBI:57692"/>
    </cofactor>
</comment>
<comment type="similarity">
    <text evidence="2">Belongs to the prenylcysteine oxidase family.</text>
</comment>
<dbReference type="EMBL" id="CP141881">
    <property type="protein sequence ID" value="WRT63632.1"/>
    <property type="molecule type" value="Genomic_DNA"/>
</dbReference>
<evidence type="ECO:0000256" key="7">
    <source>
        <dbReference type="ARBA" id="ARBA00023180"/>
    </source>
</evidence>
<evidence type="ECO:0000313" key="11">
    <source>
        <dbReference type="Proteomes" id="UP001329825"/>
    </source>
</evidence>
<keyword evidence="3" id="KW-0285">Flavoprotein</keyword>
<evidence type="ECO:0000256" key="8">
    <source>
        <dbReference type="SAM" id="SignalP"/>
    </source>
</evidence>
<dbReference type="RefSeq" id="XP_062788372.1">
    <property type="nucleotide sequence ID" value="XM_062932321.1"/>
</dbReference>
<reference evidence="10 11" key="1">
    <citation type="submission" date="2024-01" db="EMBL/GenBank/DDBJ databases">
        <title>Comparative genomics of Cryptococcus and Kwoniella reveals pathogenesis evolution and contrasting modes of karyotype evolution via chromosome fusion or intercentromeric recombination.</title>
        <authorList>
            <person name="Coelho M.A."/>
            <person name="David-Palma M."/>
            <person name="Shea T."/>
            <person name="Bowers K."/>
            <person name="McGinley-Smith S."/>
            <person name="Mohammad A.W."/>
            <person name="Gnirke A."/>
            <person name="Yurkov A.M."/>
            <person name="Nowrousian M."/>
            <person name="Sun S."/>
            <person name="Cuomo C.A."/>
            <person name="Heitman J."/>
        </authorList>
    </citation>
    <scope>NUCLEOTIDE SEQUENCE [LARGE SCALE GENOMIC DNA]</scope>
    <source>
        <strain evidence="10">CBS 11374</strain>
    </source>
</reference>
<evidence type="ECO:0000256" key="2">
    <source>
        <dbReference type="ARBA" id="ARBA00009967"/>
    </source>
</evidence>
<dbReference type="InterPro" id="IPR017046">
    <property type="entry name" value="Prenylcysteine_Oxase1"/>
</dbReference>
<dbReference type="InterPro" id="IPR036188">
    <property type="entry name" value="FAD/NAD-bd_sf"/>
</dbReference>
<evidence type="ECO:0000256" key="4">
    <source>
        <dbReference type="ARBA" id="ARBA00022729"/>
    </source>
</evidence>
<feature type="signal peptide" evidence="8">
    <location>
        <begin position="1"/>
        <end position="19"/>
    </location>
</feature>
<keyword evidence="5" id="KW-0274">FAD</keyword>
<evidence type="ECO:0000256" key="3">
    <source>
        <dbReference type="ARBA" id="ARBA00022630"/>
    </source>
</evidence>
<dbReference type="GeneID" id="87952686"/>
<dbReference type="PIRSF" id="PIRSF036292">
    <property type="entry name" value="Prenylcysteine_oxidase"/>
    <property type="match status" value="1"/>
</dbReference>
<dbReference type="InterPro" id="IPR010795">
    <property type="entry name" value="Prenylcys_lyase"/>
</dbReference>
<evidence type="ECO:0000256" key="6">
    <source>
        <dbReference type="ARBA" id="ARBA00023002"/>
    </source>
</evidence>
<keyword evidence="7" id="KW-0325">Glycoprotein</keyword>
<keyword evidence="4 8" id="KW-0732">Signal</keyword>
<proteinExistence type="inferred from homology"/>
<evidence type="ECO:0000259" key="9">
    <source>
        <dbReference type="Pfam" id="PF07156"/>
    </source>
</evidence>
<feature type="chain" id="PRO_5045702528" description="Prenylcysteine lyase domain-containing protein" evidence="8">
    <location>
        <begin position="20"/>
        <end position="544"/>
    </location>
</feature>
<dbReference type="PANTHER" id="PTHR15944">
    <property type="entry name" value="FARNESYLCYSTEINE LYASE"/>
    <property type="match status" value="1"/>
</dbReference>
<organism evidence="10 11">
    <name type="scientific">Kwoniella shivajii</name>
    <dbReference type="NCBI Taxonomy" id="564305"/>
    <lineage>
        <taxon>Eukaryota</taxon>
        <taxon>Fungi</taxon>
        <taxon>Dikarya</taxon>
        <taxon>Basidiomycota</taxon>
        <taxon>Agaricomycotina</taxon>
        <taxon>Tremellomycetes</taxon>
        <taxon>Tremellales</taxon>
        <taxon>Cryptococcaceae</taxon>
        <taxon>Kwoniella</taxon>
    </lineage>
</organism>
<evidence type="ECO:0000313" key="10">
    <source>
        <dbReference type="EMBL" id="WRT63632.1"/>
    </source>
</evidence>
<feature type="domain" description="Prenylcysteine lyase" evidence="9">
    <location>
        <begin position="169"/>
        <end position="524"/>
    </location>
</feature>
<name>A0ABZ1CQH7_9TREE</name>
<evidence type="ECO:0000256" key="5">
    <source>
        <dbReference type="ARBA" id="ARBA00022827"/>
    </source>
</evidence>
<protein>
    <recommendedName>
        <fullName evidence="9">Prenylcysteine lyase domain-containing protein</fullName>
    </recommendedName>
</protein>
<gene>
    <name evidence="10" type="ORF">IL334_000555</name>
</gene>
<dbReference type="SUPFAM" id="SSF51905">
    <property type="entry name" value="FAD/NAD(P)-binding domain"/>
    <property type="match status" value="1"/>
</dbReference>
<dbReference type="Pfam" id="PF07156">
    <property type="entry name" value="Prenylcys_lyase"/>
    <property type="match status" value="1"/>
</dbReference>
<keyword evidence="11" id="KW-1185">Reference proteome</keyword>
<sequence length="544" mass="59739">MFISIFFLLSLLLVNPFHGHLTSAFPLTSSGEVSIASSNNVTYNISDVGKAQDKPKRVAIIGAGASGTAAAFFLKRAARVVEKRLGLNEGSRLGEIVVYDKEGYVGGRSTTVYPHSDPRYRPQELGASIFVGANLNMLKSASYFNLTLINPDSGEAGIGIWDGSQFLFTSDSSSWVTSAKALWRYGALSPTRTQTAITELVNRFLKLYDPVFLSQRGSVDSVESFAESVGLGNEYTTITGENWAKNVVKVGTKWLGEVWEGSTRVNYATDMHDIHALGAGVSMATGGASAIDGGNWRIFEAMLDDSKATVRLGTEVSDIVPTKSNGVQQFVVKSNKTEFNHDEPFDAVFFAAPWHSSPISKDIQKQFRKSIPKQEYVRLHVTYFTTTRTHPVPSFFGLKENAYIPNTIITSSITSRQGSTPPPKFQSITWHGEVLPGSGEYAVKIFSLTRLSDRFVKSVIGEDPSWLLRKEWDSYPKLTPISSYAPVEPIKGLHYLASQEAWVSTMETQTVSGREAVARAVNDWWGLGLGECEDGDSWDWTCPS</sequence>
<dbReference type="Gene3D" id="3.50.50.60">
    <property type="entry name" value="FAD/NAD(P)-binding domain"/>
    <property type="match status" value="1"/>
</dbReference>